<sequence>MPQALPRPRGLLPDQKLETRRLDRLTNRRASRAAQYTSFRFTTHLLHAGIDASIGSVGDALDNTLMESTIGLYKTELIKPRRPWRSLARVELASAEWVDWHNSQRLHSATGHVPPAEYESMFYAQPQPREVVGTNS</sequence>
<dbReference type="GO" id="GO:0015074">
    <property type="term" value="P:DNA integration"/>
    <property type="evidence" value="ECO:0007669"/>
    <property type="project" value="InterPro"/>
</dbReference>
<feature type="domain" description="Integrase catalytic" evidence="1">
    <location>
        <begin position="1"/>
        <end position="122"/>
    </location>
</feature>
<dbReference type="Proteomes" id="UP000267804">
    <property type="component" value="Chromosome"/>
</dbReference>
<dbReference type="PANTHER" id="PTHR46889:SF4">
    <property type="entry name" value="TRANSPOSASE INSO FOR INSERTION SEQUENCE ELEMENT IS911B-RELATED"/>
    <property type="match status" value="1"/>
</dbReference>
<dbReference type="SUPFAM" id="SSF53098">
    <property type="entry name" value="Ribonuclease H-like"/>
    <property type="match status" value="1"/>
</dbReference>
<dbReference type="InterPro" id="IPR001584">
    <property type="entry name" value="Integrase_cat-core"/>
</dbReference>
<dbReference type="PANTHER" id="PTHR46889">
    <property type="entry name" value="TRANSPOSASE INSF FOR INSERTION SEQUENCE IS3B-RELATED"/>
    <property type="match status" value="1"/>
</dbReference>
<dbReference type="InterPro" id="IPR050900">
    <property type="entry name" value="Transposase_IS3/IS150/IS904"/>
</dbReference>
<protein>
    <recommendedName>
        <fullName evidence="1">Integrase catalytic domain-containing protein</fullName>
    </recommendedName>
</protein>
<organism evidence="2 3">
    <name type="scientific">Micromonospora tulbaghiae</name>
    <dbReference type="NCBI Taxonomy" id="479978"/>
    <lineage>
        <taxon>Bacteria</taxon>
        <taxon>Bacillati</taxon>
        <taxon>Actinomycetota</taxon>
        <taxon>Actinomycetes</taxon>
        <taxon>Micromonosporales</taxon>
        <taxon>Micromonosporaceae</taxon>
        <taxon>Micromonospora</taxon>
    </lineage>
</organism>
<proteinExistence type="predicted"/>
<reference evidence="2 3" key="1">
    <citation type="submission" date="2017-10" db="EMBL/GenBank/DDBJ databases">
        <title>Integration of genomic and chemical information greatly accelerates assignment of the full stereostructure of myelolactone, a potent inhibitor of myeloma from a marine-derived Micromonospora.</title>
        <authorList>
            <person name="Kim M.C."/>
            <person name="Machado H."/>
            <person name="Jensen P.R."/>
            <person name="Fenical W."/>
        </authorList>
    </citation>
    <scope>NUCLEOTIDE SEQUENCE [LARGE SCALE GENOMIC DNA]</scope>
    <source>
        <strain evidence="2 3">CNY-010</strain>
    </source>
</reference>
<accession>A0A386WEY1</accession>
<dbReference type="EMBL" id="CP024087">
    <property type="protein sequence ID" value="AYF26651.1"/>
    <property type="molecule type" value="Genomic_DNA"/>
</dbReference>
<evidence type="ECO:0000313" key="2">
    <source>
        <dbReference type="EMBL" id="AYF26651.1"/>
    </source>
</evidence>
<evidence type="ECO:0000313" key="3">
    <source>
        <dbReference type="Proteomes" id="UP000267804"/>
    </source>
</evidence>
<dbReference type="AlphaFoldDB" id="A0A386WEY1"/>
<dbReference type="InterPro" id="IPR012337">
    <property type="entry name" value="RNaseH-like_sf"/>
</dbReference>
<name>A0A386WEY1_9ACTN</name>
<dbReference type="KEGG" id="mtua:CSH63_04040"/>
<evidence type="ECO:0000259" key="1">
    <source>
        <dbReference type="PROSITE" id="PS50994"/>
    </source>
</evidence>
<dbReference type="Pfam" id="PF13683">
    <property type="entry name" value="rve_3"/>
    <property type="match status" value="1"/>
</dbReference>
<gene>
    <name evidence="2" type="ORF">CSH63_04040</name>
</gene>
<dbReference type="PROSITE" id="PS50994">
    <property type="entry name" value="INTEGRASE"/>
    <property type="match status" value="1"/>
</dbReference>